<dbReference type="InterPro" id="IPR003594">
    <property type="entry name" value="HATPase_dom"/>
</dbReference>
<evidence type="ECO:0000256" key="8">
    <source>
        <dbReference type="ARBA" id="ARBA00022741"/>
    </source>
</evidence>
<gene>
    <name evidence="21" type="primary">rpfC_2</name>
    <name evidence="21" type="ORF">TUEID40_02942</name>
</gene>
<dbReference type="InterPro" id="IPR001789">
    <property type="entry name" value="Sig_transdc_resp-reg_receiver"/>
</dbReference>
<evidence type="ECO:0000259" key="20">
    <source>
        <dbReference type="PROSITE" id="PS50885"/>
    </source>
</evidence>
<proteinExistence type="predicted"/>
<dbReference type="Pfam" id="PF17149">
    <property type="entry name" value="CHASE5"/>
    <property type="match status" value="1"/>
</dbReference>
<evidence type="ECO:0000256" key="15">
    <source>
        <dbReference type="SAM" id="Coils"/>
    </source>
</evidence>
<dbReference type="Gene3D" id="6.10.340.10">
    <property type="match status" value="1"/>
</dbReference>
<dbReference type="InterPro" id="IPR036641">
    <property type="entry name" value="HPT_dom_sf"/>
</dbReference>
<protein>
    <recommendedName>
        <fullName evidence="3">histidine kinase</fullName>
        <ecNumber evidence="3">2.7.13.3</ecNumber>
    </recommendedName>
</protein>
<dbReference type="Pfam" id="PF00512">
    <property type="entry name" value="HisKA"/>
    <property type="match status" value="1"/>
</dbReference>
<dbReference type="EC" id="2.7.13.3" evidence="3"/>
<dbReference type="PANTHER" id="PTHR45339">
    <property type="entry name" value="HYBRID SIGNAL TRANSDUCTION HISTIDINE KINASE J"/>
    <property type="match status" value="1"/>
</dbReference>
<dbReference type="Gene3D" id="3.40.50.2300">
    <property type="match status" value="1"/>
</dbReference>
<evidence type="ECO:0000256" key="4">
    <source>
        <dbReference type="ARBA" id="ARBA00022475"/>
    </source>
</evidence>
<evidence type="ECO:0000256" key="6">
    <source>
        <dbReference type="ARBA" id="ARBA00022679"/>
    </source>
</evidence>
<keyword evidence="12" id="KW-0902">Two-component regulatory system</keyword>
<keyword evidence="5 14" id="KW-0597">Phosphoprotein</keyword>
<feature type="transmembrane region" description="Helical" evidence="17">
    <location>
        <begin position="12"/>
        <end position="34"/>
    </location>
</feature>
<comment type="subcellular location">
    <subcellularLocation>
        <location evidence="2">Cell membrane</location>
        <topology evidence="2">Multi-pass membrane protein</topology>
    </subcellularLocation>
</comment>
<dbReference type="PROSITE" id="PS50109">
    <property type="entry name" value="HIS_KIN"/>
    <property type="match status" value="1"/>
</dbReference>
<dbReference type="Pfam" id="PF00672">
    <property type="entry name" value="HAMP"/>
    <property type="match status" value="1"/>
</dbReference>
<feature type="compositionally biased region" description="Low complexity" evidence="16">
    <location>
        <begin position="736"/>
        <end position="746"/>
    </location>
</feature>
<accession>A0A5E5R0I8</accession>
<keyword evidence="6 21" id="KW-0808">Transferase</keyword>
<dbReference type="Pfam" id="PF02518">
    <property type="entry name" value="HATPase_c"/>
    <property type="match status" value="1"/>
</dbReference>
<dbReference type="Gene3D" id="3.30.565.10">
    <property type="entry name" value="Histidine kinase-like ATPase, C-terminal domain"/>
    <property type="match status" value="1"/>
</dbReference>
<keyword evidence="11 17" id="KW-1133">Transmembrane helix</keyword>
<evidence type="ECO:0000256" key="16">
    <source>
        <dbReference type="SAM" id="MobiDB-lite"/>
    </source>
</evidence>
<dbReference type="GO" id="GO:0005524">
    <property type="term" value="F:ATP binding"/>
    <property type="evidence" value="ECO:0007669"/>
    <property type="project" value="UniProtKB-KW"/>
</dbReference>
<evidence type="ECO:0000256" key="1">
    <source>
        <dbReference type="ARBA" id="ARBA00000085"/>
    </source>
</evidence>
<dbReference type="InterPro" id="IPR004358">
    <property type="entry name" value="Sig_transdc_His_kin-like_C"/>
</dbReference>
<dbReference type="InterPro" id="IPR036097">
    <property type="entry name" value="HisK_dim/P_sf"/>
</dbReference>
<organism evidence="21">
    <name type="scientific">Pseudomonas aeruginosa</name>
    <dbReference type="NCBI Taxonomy" id="287"/>
    <lineage>
        <taxon>Bacteria</taxon>
        <taxon>Pseudomonadati</taxon>
        <taxon>Pseudomonadota</taxon>
        <taxon>Gammaproteobacteria</taxon>
        <taxon>Pseudomonadales</taxon>
        <taxon>Pseudomonadaceae</taxon>
        <taxon>Pseudomonas</taxon>
    </lineage>
</organism>
<dbReference type="AlphaFoldDB" id="A0A5E5R0I8"/>
<dbReference type="CDD" id="cd00082">
    <property type="entry name" value="HisKA"/>
    <property type="match status" value="1"/>
</dbReference>
<dbReference type="Pfam" id="PF00072">
    <property type="entry name" value="Response_reg"/>
    <property type="match status" value="1"/>
</dbReference>
<keyword evidence="9" id="KW-0418">Kinase</keyword>
<dbReference type="SUPFAM" id="SSF47384">
    <property type="entry name" value="Homodimeric domain of signal transducing histidine kinase"/>
    <property type="match status" value="1"/>
</dbReference>
<dbReference type="InterPro" id="IPR011006">
    <property type="entry name" value="CheY-like_superfamily"/>
</dbReference>
<dbReference type="SMART" id="SM00304">
    <property type="entry name" value="HAMP"/>
    <property type="match status" value="1"/>
</dbReference>
<feature type="domain" description="Histidine kinase" evidence="18">
    <location>
        <begin position="265"/>
        <end position="486"/>
    </location>
</feature>
<keyword evidence="10" id="KW-0067">ATP-binding</keyword>
<dbReference type="PANTHER" id="PTHR45339:SF1">
    <property type="entry name" value="HYBRID SIGNAL TRANSDUCTION HISTIDINE KINASE J"/>
    <property type="match status" value="1"/>
</dbReference>
<feature type="domain" description="Response regulatory" evidence="19">
    <location>
        <begin position="503"/>
        <end position="621"/>
    </location>
</feature>
<feature type="coiled-coil region" evidence="15">
    <location>
        <begin position="196"/>
        <end position="255"/>
    </location>
</feature>
<dbReference type="Pfam" id="PF01627">
    <property type="entry name" value="Hpt"/>
    <property type="match status" value="1"/>
</dbReference>
<dbReference type="InterPro" id="IPR033414">
    <property type="entry name" value="Sensor_dom"/>
</dbReference>
<evidence type="ECO:0000256" key="14">
    <source>
        <dbReference type="PROSITE-ProRule" id="PRU00169"/>
    </source>
</evidence>
<evidence type="ECO:0000259" key="18">
    <source>
        <dbReference type="PROSITE" id="PS50109"/>
    </source>
</evidence>
<dbReference type="SMART" id="SM00448">
    <property type="entry name" value="REC"/>
    <property type="match status" value="1"/>
</dbReference>
<dbReference type="EMBL" id="LR700248">
    <property type="protein sequence ID" value="VVH81761.1"/>
    <property type="molecule type" value="Genomic_DNA"/>
</dbReference>
<dbReference type="Gene3D" id="1.20.120.160">
    <property type="entry name" value="HPT domain"/>
    <property type="match status" value="1"/>
</dbReference>
<dbReference type="SUPFAM" id="SSF55874">
    <property type="entry name" value="ATPase domain of HSP90 chaperone/DNA topoisomerase II/histidine kinase"/>
    <property type="match status" value="1"/>
</dbReference>
<name>A0A5E5R0I8_PSEAI</name>
<dbReference type="InterPro" id="IPR003660">
    <property type="entry name" value="HAMP_dom"/>
</dbReference>
<evidence type="ECO:0000259" key="19">
    <source>
        <dbReference type="PROSITE" id="PS50110"/>
    </source>
</evidence>
<dbReference type="InterPro" id="IPR003661">
    <property type="entry name" value="HisK_dim/P_dom"/>
</dbReference>
<dbReference type="Gene3D" id="1.10.287.130">
    <property type="match status" value="1"/>
</dbReference>
<dbReference type="CDD" id="cd06225">
    <property type="entry name" value="HAMP"/>
    <property type="match status" value="1"/>
</dbReference>
<evidence type="ECO:0000256" key="17">
    <source>
        <dbReference type="SAM" id="Phobius"/>
    </source>
</evidence>
<dbReference type="SUPFAM" id="SSF47226">
    <property type="entry name" value="Histidine-containing phosphotransfer domain, HPT domain"/>
    <property type="match status" value="1"/>
</dbReference>
<dbReference type="InterPro" id="IPR036890">
    <property type="entry name" value="HATPase_C_sf"/>
</dbReference>
<feature type="domain" description="HAMP" evidence="20">
    <location>
        <begin position="169"/>
        <end position="225"/>
    </location>
</feature>
<dbReference type="GO" id="GO:0005886">
    <property type="term" value="C:plasma membrane"/>
    <property type="evidence" value="ECO:0007669"/>
    <property type="project" value="UniProtKB-SubCell"/>
</dbReference>
<comment type="catalytic activity">
    <reaction evidence="1">
        <text>ATP + protein L-histidine = ADP + protein N-phospho-L-histidine.</text>
        <dbReference type="EC" id="2.7.13.3"/>
    </reaction>
</comment>
<evidence type="ECO:0000256" key="2">
    <source>
        <dbReference type="ARBA" id="ARBA00004651"/>
    </source>
</evidence>
<sequence length="777" mass="85860">MSGHGGVLARRLLWRVLLFSLCFTVLAGAVQLFFEYRREMREIEARLELIRSGYLASFERSLWDLNQEQLNVQLRGLGDFPDIARVSLQSADFNLLQGDQRPRGMLRVERFPLSYQPPGGERRQLGELEIAIDLAAVYRRLVSGGLASLLWMGSFLCGLAVALSWLFHSLVTRHLWRMSEFAGHIAEGDLQQPLRLDKVDRERDEIDAVAAALEDMRQALRTDRRRRDADRDELRRQVERRTASLRRAKDQAEAADRAKSRFLATMSHEIRTPLNGILGMAELLREASLGERDRQRLRALATAGEGLLAILNEVLHFARLEEAPDVPEAVDFSLRSLLEDVLTLLEPRARENATRLDLWLDPQVHDGHRGAEQFLRQVLTNLLGNAVKFTEAGEVRVRVERLVRSAGSERLRLSVADDGIGIPEEMRERIFERFTQGGDAVTRRYGGTGLGLAISKRLVEALGGRIGVESRVGQGSTFWFEIELALASLSGATPPAASVSALEVLLVEDVALNREVAQGLLERDGHRVMLAEDAGPALALCRQRRFDLILLDMHLPGMAGLELCAGIRRQLDGLNRATPIFAFTASIQPDMVRRYFAAGMQGVLGEPLRMDELRRALGEVGTSVPALAVEAALDRQMLETHRRLLGRHKLAGLLGNLLGSLDEQLPLLAEALDQADLAEAANIAHRLSGSCHSMGLVALGAGLGELEREALGAAGSTREPGAHAWVACAATAPKPCAAPASSAKPTQRPVERRGEQLPYSFLHLRSARSTASYIRRQ</sequence>
<evidence type="ECO:0000256" key="7">
    <source>
        <dbReference type="ARBA" id="ARBA00022692"/>
    </source>
</evidence>
<dbReference type="SMART" id="SM00387">
    <property type="entry name" value="HATPase_c"/>
    <property type="match status" value="1"/>
</dbReference>
<keyword evidence="4" id="KW-1003">Cell membrane</keyword>
<keyword evidence="15" id="KW-0175">Coiled coil</keyword>
<dbReference type="CDD" id="cd17546">
    <property type="entry name" value="REC_hyHK_CKI1_RcsC-like"/>
    <property type="match status" value="1"/>
</dbReference>
<dbReference type="GO" id="GO:0000155">
    <property type="term" value="F:phosphorelay sensor kinase activity"/>
    <property type="evidence" value="ECO:0007669"/>
    <property type="project" value="InterPro"/>
</dbReference>
<feature type="modified residue" description="4-aspartylphosphate" evidence="14">
    <location>
        <position position="552"/>
    </location>
</feature>
<dbReference type="SMART" id="SM00388">
    <property type="entry name" value="HisKA"/>
    <property type="match status" value="1"/>
</dbReference>
<evidence type="ECO:0000313" key="21">
    <source>
        <dbReference type="EMBL" id="VVH81761.1"/>
    </source>
</evidence>
<reference evidence="21" key="1">
    <citation type="submission" date="2019-09" db="EMBL/GenBank/DDBJ databases">
        <authorList>
            <person name="Gross C."/>
            <person name="Bohn E."/>
        </authorList>
    </citation>
    <scope>NUCLEOTIDE SEQUENCE</scope>
    <source>
        <strain evidence="21">ID40</strain>
    </source>
</reference>
<evidence type="ECO:0000256" key="11">
    <source>
        <dbReference type="ARBA" id="ARBA00022989"/>
    </source>
</evidence>
<dbReference type="InterPro" id="IPR008207">
    <property type="entry name" value="Sig_transdc_His_kin_Hpt_dom"/>
</dbReference>
<dbReference type="PRINTS" id="PR00344">
    <property type="entry name" value="BCTRLSENSOR"/>
</dbReference>
<evidence type="ECO:0000256" key="10">
    <source>
        <dbReference type="ARBA" id="ARBA00022840"/>
    </source>
</evidence>
<feature type="transmembrane region" description="Helical" evidence="17">
    <location>
        <begin position="149"/>
        <end position="167"/>
    </location>
</feature>
<evidence type="ECO:0000256" key="3">
    <source>
        <dbReference type="ARBA" id="ARBA00012438"/>
    </source>
</evidence>
<keyword evidence="8" id="KW-0547">Nucleotide-binding</keyword>
<dbReference type="FunFam" id="3.30.565.10:FF:000010">
    <property type="entry name" value="Sensor histidine kinase RcsC"/>
    <property type="match status" value="1"/>
</dbReference>
<dbReference type="InterPro" id="IPR005467">
    <property type="entry name" value="His_kinase_dom"/>
</dbReference>
<evidence type="ECO:0000256" key="13">
    <source>
        <dbReference type="ARBA" id="ARBA00023136"/>
    </source>
</evidence>
<evidence type="ECO:0000256" key="9">
    <source>
        <dbReference type="ARBA" id="ARBA00022777"/>
    </source>
</evidence>
<evidence type="ECO:0000256" key="5">
    <source>
        <dbReference type="ARBA" id="ARBA00022553"/>
    </source>
</evidence>
<keyword evidence="13 17" id="KW-0472">Membrane</keyword>
<dbReference type="PROSITE" id="PS50885">
    <property type="entry name" value="HAMP"/>
    <property type="match status" value="1"/>
</dbReference>
<keyword evidence="7 17" id="KW-0812">Transmembrane</keyword>
<evidence type="ECO:0000256" key="12">
    <source>
        <dbReference type="ARBA" id="ARBA00023012"/>
    </source>
</evidence>
<dbReference type="PROSITE" id="PS50110">
    <property type="entry name" value="RESPONSE_REGULATORY"/>
    <property type="match status" value="1"/>
</dbReference>
<dbReference type="SUPFAM" id="SSF52172">
    <property type="entry name" value="CheY-like"/>
    <property type="match status" value="1"/>
</dbReference>
<dbReference type="CDD" id="cd16922">
    <property type="entry name" value="HATPase_EvgS-ArcB-TorS-like"/>
    <property type="match status" value="1"/>
</dbReference>
<feature type="region of interest" description="Disordered" evidence="16">
    <location>
        <begin position="736"/>
        <end position="755"/>
    </location>
</feature>